<feature type="compositionally biased region" description="Low complexity" evidence="2">
    <location>
        <begin position="211"/>
        <end position="227"/>
    </location>
</feature>
<reference evidence="3 4" key="1">
    <citation type="submission" date="2014-06" db="EMBL/GenBank/DDBJ databases">
        <authorList>
            <person name="Swart Estienne"/>
        </authorList>
    </citation>
    <scope>NUCLEOTIDE SEQUENCE [LARGE SCALE GENOMIC DNA]</scope>
    <source>
        <strain evidence="3 4">130c</strain>
    </source>
</reference>
<dbReference type="Gene3D" id="3.30.300.20">
    <property type="match status" value="1"/>
</dbReference>
<evidence type="ECO:0000256" key="2">
    <source>
        <dbReference type="SAM" id="MobiDB-lite"/>
    </source>
</evidence>
<proteinExistence type="predicted"/>
<feature type="compositionally biased region" description="Basic and acidic residues" evidence="2">
    <location>
        <begin position="289"/>
        <end position="303"/>
    </location>
</feature>
<feature type="region of interest" description="Disordered" evidence="2">
    <location>
        <begin position="820"/>
        <end position="865"/>
    </location>
</feature>
<evidence type="ECO:0000313" key="4">
    <source>
        <dbReference type="Proteomes" id="UP000039865"/>
    </source>
</evidence>
<dbReference type="GO" id="GO:0006364">
    <property type="term" value="P:rRNA processing"/>
    <property type="evidence" value="ECO:0007669"/>
    <property type="project" value="InterPro"/>
</dbReference>
<dbReference type="PROSITE" id="PS01319">
    <property type="entry name" value="RBFA"/>
    <property type="match status" value="1"/>
</dbReference>
<evidence type="ECO:0000313" key="3">
    <source>
        <dbReference type="EMBL" id="CDW81632.1"/>
    </source>
</evidence>
<feature type="coiled-coil region" evidence="1">
    <location>
        <begin position="727"/>
        <end position="783"/>
    </location>
</feature>
<evidence type="ECO:0000256" key="1">
    <source>
        <dbReference type="SAM" id="Coils"/>
    </source>
</evidence>
<dbReference type="InParanoid" id="A0A078AJG8"/>
<gene>
    <name evidence="3" type="primary">Contig5808.g6219</name>
    <name evidence="3" type="ORF">STYLEM_10655</name>
</gene>
<dbReference type="InterPro" id="IPR015946">
    <property type="entry name" value="KH_dom-like_a/b"/>
</dbReference>
<feature type="region of interest" description="Disordered" evidence="2">
    <location>
        <begin position="192"/>
        <end position="279"/>
    </location>
</feature>
<dbReference type="SUPFAM" id="SSF89919">
    <property type="entry name" value="Ribosome-binding factor A, RbfA"/>
    <property type="match status" value="1"/>
</dbReference>
<feature type="compositionally biased region" description="Basic and acidic residues" evidence="2">
    <location>
        <begin position="192"/>
        <end position="208"/>
    </location>
</feature>
<dbReference type="Proteomes" id="UP000039865">
    <property type="component" value="Unassembled WGS sequence"/>
</dbReference>
<feature type="region of interest" description="Disordered" evidence="2">
    <location>
        <begin position="289"/>
        <end position="308"/>
    </location>
</feature>
<dbReference type="OrthoDB" id="300017at2759"/>
<keyword evidence="1" id="KW-0175">Coiled coil</keyword>
<organism evidence="3 4">
    <name type="scientific">Stylonychia lemnae</name>
    <name type="common">Ciliate</name>
    <dbReference type="NCBI Taxonomy" id="5949"/>
    <lineage>
        <taxon>Eukaryota</taxon>
        <taxon>Sar</taxon>
        <taxon>Alveolata</taxon>
        <taxon>Ciliophora</taxon>
        <taxon>Intramacronucleata</taxon>
        <taxon>Spirotrichea</taxon>
        <taxon>Stichotrichia</taxon>
        <taxon>Sporadotrichida</taxon>
        <taxon>Oxytrichidae</taxon>
        <taxon>Stylonychinae</taxon>
        <taxon>Stylonychia</taxon>
    </lineage>
</organism>
<dbReference type="InterPro" id="IPR023799">
    <property type="entry name" value="RbfA_dom_sf"/>
</dbReference>
<protein>
    <submittedName>
        <fullName evidence="3">Rbfa domain containing protein</fullName>
    </submittedName>
</protein>
<sequence length="865" mass="102789">MMMFKLKQYALRSALQQNTLKSPGALLLQNPQRFFPRYVNKEIKFQKESKYRFKVSDPDDGELKDAKSRKDYEMIKEGERMYNRFNIEQGQAQDAEYEKEIDRLIDEKMSKGLDDQTIIDQIVNNGKNTMTRQDYEKDQDTKIEELIKSLKSKGQRPLGLSDVTEDNDFNEFQQKTGKMMYDKDQILREQWMEDERQRRLKEREEKKQSKLKSSQSSSASQLPLDSKGILKSSKKQRSIEGPDQFGYVQQSENVKALHPKPEEQNLGQRRQMEKDEEDLEKHLKEFDEKKMDKLFERQKKKSQESQADQIMIKNLQKEVQRQSDQLEVNNEFKEMVEQEEYETKKELGLYVDDQETKIIGKQARHKTEDLTKESLVLTKEQKIMKELNFVTTSLDLNDRERKHWYYRIKREVEEEEKAQKRLEQREARKQFLKLLKSYQIPEVLEQEEEFEKIYDSNEDPRQKPTEDVKLPKGYMNHDEYAFYGEDVDFMRFHKRTTENVYNTLCSIIESQKQTIQRGVNQNYKITINHIELNKACSVVNAFWQVLHIKDKNMMAPEVLITEIKMRRQEIDEFRQRKYEEQMAKANEQEQQQVEQAMKQISDLDWLQQLDQEKLRITEAELQKRLTKASPFIRGRLCQILGLRYSPELRFFKDNSLEQYEQIKQQAYQYLKEVNEQPSDERFVDKQLLNSIKMITTLLKMPPLERKLYVASIEDDAQREQLSVMFMTESLQQGLKELQEAAKEQIQKGKDREKVTQVAETRRAKRAENELNKFKHKIALSSGESFDNLSEAPLTPLEMEESLISAASSIKPKKHDLEAQLSKNYTIDPETGEKTRIHKGNSKASKNSKTERKKEKSLMFWDKLSM</sequence>
<accession>A0A078AJG8</accession>
<feature type="compositionally biased region" description="Basic and acidic residues" evidence="2">
    <location>
        <begin position="847"/>
        <end position="856"/>
    </location>
</feature>
<feature type="coiled-coil region" evidence="1">
    <location>
        <begin position="575"/>
        <end position="606"/>
    </location>
</feature>
<keyword evidence="4" id="KW-1185">Reference proteome</keyword>
<dbReference type="InterPro" id="IPR020053">
    <property type="entry name" value="Ribosome-bd_factorA_CS"/>
</dbReference>
<name>A0A078AJG8_STYLE</name>
<dbReference type="EMBL" id="CCKQ01010133">
    <property type="protein sequence ID" value="CDW81632.1"/>
    <property type="molecule type" value="Genomic_DNA"/>
</dbReference>
<dbReference type="AlphaFoldDB" id="A0A078AJG8"/>